<dbReference type="Gene3D" id="3.30.300.130">
    <property type="entry name" value="Fe-S cluster assembly (FSCA)"/>
    <property type="match status" value="1"/>
</dbReference>
<evidence type="ECO:0000259" key="2">
    <source>
        <dbReference type="Pfam" id="PF01883"/>
    </source>
</evidence>
<dbReference type="InterPro" id="IPR002744">
    <property type="entry name" value="MIP18-like"/>
</dbReference>
<dbReference type="PANTHER" id="PTHR42831:SF1">
    <property type="entry name" value="FE-S PROTEIN MATURATION AUXILIARY FACTOR YITW"/>
    <property type="match status" value="1"/>
</dbReference>
<comment type="caution">
    <text evidence="3">The sequence shown here is derived from an EMBL/GenBank/DDBJ whole genome shotgun (WGS) entry which is preliminary data.</text>
</comment>
<reference evidence="3 4" key="1">
    <citation type="submission" date="2024-05" db="EMBL/GenBank/DDBJ databases">
        <title>Roseateles sp. DJS-2-20 16S ribosomal RNA gene Genome sequencing and assembly.</title>
        <authorList>
            <person name="Woo H."/>
        </authorList>
    </citation>
    <scope>NUCLEOTIDE SEQUENCE [LARGE SCALE GENOMIC DNA]</scope>
    <source>
        <strain evidence="3 4">DJS-2-20</strain>
    </source>
</reference>
<organism evidence="3 4">
    <name type="scientific">Roseateles paludis</name>
    <dbReference type="NCBI Taxonomy" id="3145238"/>
    <lineage>
        <taxon>Bacteria</taxon>
        <taxon>Pseudomonadati</taxon>
        <taxon>Pseudomonadota</taxon>
        <taxon>Betaproteobacteria</taxon>
        <taxon>Burkholderiales</taxon>
        <taxon>Sphaerotilaceae</taxon>
        <taxon>Roseateles</taxon>
    </lineage>
</organism>
<sequence>MADETLIQQAWDCLREVLDPELGVNVVDLGLVEFIQETAQGLLVRMTLTSAACPMADMLLDDVEDRLNALLTPPRETMLELSFNPPWTPERMSAAGREQLGWQAGPP</sequence>
<gene>
    <name evidence="3" type="ORF">ABDJ85_02015</name>
</gene>
<accession>A0ABV0FZB8</accession>
<dbReference type="PANTHER" id="PTHR42831">
    <property type="entry name" value="FE-S PROTEIN MATURATION AUXILIARY FACTOR YITW"/>
    <property type="match status" value="1"/>
</dbReference>
<evidence type="ECO:0000256" key="1">
    <source>
        <dbReference type="SAM" id="MobiDB-lite"/>
    </source>
</evidence>
<dbReference type="Proteomes" id="UP001495147">
    <property type="component" value="Unassembled WGS sequence"/>
</dbReference>
<feature type="domain" description="MIP18 family-like" evidence="2">
    <location>
        <begin position="8"/>
        <end position="70"/>
    </location>
</feature>
<feature type="region of interest" description="Disordered" evidence="1">
    <location>
        <begin position="82"/>
        <end position="107"/>
    </location>
</feature>
<dbReference type="InterPro" id="IPR034904">
    <property type="entry name" value="FSCA_dom_sf"/>
</dbReference>
<dbReference type="RefSeq" id="WP_347703053.1">
    <property type="nucleotide sequence ID" value="NZ_JBDPZD010000001.1"/>
</dbReference>
<dbReference type="Pfam" id="PF01883">
    <property type="entry name" value="FeS_assembly_P"/>
    <property type="match status" value="1"/>
</dbReference>
<proteinExistence type="predicted"/>
<dbReference type="InterPro" id="IPR052339">
    <property type="entry name" value="Fe-S_Maturation_MIP18"/>
</dbReference>
<protein>
    <submittedName>
        <fullName evidence="3">Metal-sulfur cluster assembly factor</fullName>
    </submittedName>
</protein>
<evidence type="ECO:0000313" key="4">
    <source>
        <dbReference type="Proteomes" id="UP001495147"/>
    </source>
</evidence>
<dbReference type="SUPFAM" id="SSF117916">
    <property type="entry name" value="Fe-S cluster assembly (FSCA) domain-like"/>
    <property type="match status" value="1"/>
</dbReference>
<name>A0ABV0FZB8_9BURK</name>
<dbReference type="EMBL" id="JBDPZD010000001">
    <property type="protein sequence ID" value="MEO3690221.1"/>
    <property type="molecule type" value="Genomic_DNA"/>
</dbReference>
<evidence type="ECO:0000313" key="3">
    <source>
        <dbReference type="EMBL" id="MEO3690221.1"/>
    </source>
</evidence>
<keyword evidence="4" id="KW-1185">Reference proteome</keyword>